<dbReference type="AlphaFoldDB" id="X0Z7K8"/>
<comment type="caution">
    <text evidence="1">The sequence shown here is derived from an EMBL/GenBank/DDBJ whole genome shotgun (WGS) entry which is preliminary data.</text>
</comment>
<protein>
    <submittedName>
        <fullName evidence="1">Uncharacterized protein</fullName>
    </submittedName>
</protein>
<name>X0Z7K8_9ZZZZ</name>
<accession>X0Z7K8</accession>
<evidence type="ECO:0000313" key="1">
    <source>
        <dbReference type="EMBL" id="GAG44536.1"/>
    </source>
</evidence>
<dbReference type="EMBL" id="BARS01052667">
    <property type="protein sequence ID" value="GAG44536.1"/>
    <property type="molecule type" value="Genomic_DNA"/>
</dbReference>
<sequence length="37" mass="4185">MGDLLLHRRDVERLAGIHARTLELYLKSGILMPEIPG</sequence>
<reference evidence="1" key="1">
    <citation type="journal article" date="2014" name="Front. Microbiol.">
        <title>High frequency of phylogenetically diverse reductive dehalogenase-homologous genes in deep subseafloor sedimentary metagenomes.</title>
        <authorList>
            <person name="Kawai M."/>
            <person name="Futagami T."/>
            <person name="Toyoda A."/>
            <person name="Takaki Y."/>
            <person name="Nishi S."/>
            <person name="Hori S."/>
            <person name="Arai W."/>
            <person name="Tsubouchi T."/>
            <person name="Morono Y."/>
            <person name="Uchiyama I."/>
            <person name="Ito T."/>
            <person name="Fujiyama A."/>
            <person name="Inagaki F."/>
            <person name="Takami H."/>
        </authorList>
    </citation>
    <scope>NUCLEOTIDE SEQUENCE</scope>
    <source>
        <strain evidence="1">Expedition CK06-06</strain>
    </source>
</reference>
<feature type="non-terminal residue" evidence="1">
    <location>
        <position position="37"/>
    </location>
</feature>
<gene>
    <name evidence="1" type="ORF">S01H1_78273</name>
</gene>
<proteinExistence type="predicted"/>
<organism evidence="1">
    <name type="scientific">marine sediment metagenome</name>
    <dbReference type="NCBI Taxonomy" id="412755"/>
    <lineage>
        <taxon>unclassified sequences</taxon>
        <taxon>metagenomes</taxon>
        <taxon>ecological metagenomes</taxon>
    </lineage>
</organism>